<dbReference type="Gramene" id="OB07G32970.1">
    <property type="protein sequence ID" value="OB07G32970.1"/>
    <property type="gene ID" value="OB07G32970"/>
</dbReference>
<evidence type="ECO:0000256" key="2">
    <source>
        <dbReference type="SAM" id="Coils"/>
    </source>
</evidence>
<feature type="compositionally biased region" description="Basic and acidic residues" evidence="3">
    <location>
        <begin position="827"/>
        <end position="850"/>
    </location>
</feature>
<dbReference type="GO" id="GO:0003779">
    <property type="term" value="F:actin binding"/>
    <property type="evidence" value="ECO:0007669"/>
    <property type="project" value="InterPro"/>
</dbReference>
<evidence type="ECO:0000256" key="3">
    <source>
        <dbReference type="SAM" id="MobiDB-lite"/>
    </source>
</evidence>
<dbReference type="PANTHER" id="PTHR31631">
    <property type="entry name" value="PROTEIN NETWORKED 2D"/>
    <property type="match status" value="1"/>
</dbReference>
<dbReference type="Pfam" id="PF24918">
    <property type="entry name" value="NET2A_C"/>
    <property type="match status" value="1"/>
</dbReference>
<proteinExistence type="predicted"/>
<evidence type="ECO:0000313" key="6">
    <source>
        <dbReference type="Proteomes" id="UP000006038"/>
    </source>
</evidence>
<feature type="coiled-coil region" evidence="2">
    <location>
        <begin position="1175"/>
        <end position="1202"/>
    </location>
</feature>
<accession>J3MPG5</accession>
<evidence type="ECO:0000313" key="5">
    <source>
        <dbReference type="EnsemblPlants" id="OB07G32970.1"/>
    </source>
</evidence>
<reference evidence="5" key="2">
    <citation type="submission" date="2013-04" db="UniProtKB">
        <authorList>
            <consortium name="EnsemblPlants"/>
        </authorList>
    </citation>
    <scope>IDENTIFICATION</scope>
</reference>
<dbReference type="InterPro" id="IPR056888">
    <property type="entry name" value="NET2A-D/KIP1-like_dom"/>
</dbReference>
<sequence>MLQRAASNAYSGGGGSHIRTTQSKWLDANLQGTRPRCFCLPISNPKFLLDRFYPNTNTTALYEIVFFSFAGAEMETRVKIMLKLLGEEADTFGKRAEMYYRSRPEVINHVEQVYRAYRALVERYDHLSKELHKANHTIATACPEQVQYALLQEEEEEDADFPKAVTPIDSRRIHNSTVQEILKRKGRDPSARNTDACAPHMTKQNAQEEISTLQKAILVLQTEKEFVKSSYETGIAKYWEIEKQIADTQDEICRIQNEFDAHASIEDDEARALMAITALRSCQGTVAKLIKKFEELVRTAAGESEKISHLRERLYAMDIIVNPSNREAGEAGTTNMTVQNRIYPNTQAILELQPIYEKIESFFERDSESIVEEMAEKVDELVDRVVNLELKFAKQSAQTKHLKEDNDSLKDILDDLQDEMALRDDPSDLGEHLKLAEYELNRVRALERVVIEEEVLVSTAFSEVVSCVTNISNAIGCIGPKDQTSLSAAAENNVELETPSEDISTSMQREELRDMEVPTKDDNFLRDRFINEDASKVNGHDSLNGTDSIVDCTKNNEENFPTGICLIQEDLRDKGSILAGNSSQIVIPSKEIEGKIDCSTKEIHCSSSSGTKKHRDAGNDVVDNSAQGKYLKGECPPTAISHTHLLHSEILTNKCDFDENEPSVAVAVNSFGDSNEIQGLEIGGDENSITGNSFIQEGGLGYGKSLKTPGHVNLVGSANLDSLNDENTAEEIALPEAPHRCFSDADMGLDFCHADEAVYVGGLPEEDGWLIAPETNKSLHGDSKVDSSEEGGCTSLENKNSTHDLRTSVIVDAHSSSEYQEVPEVTTKSEHTVSKISHGELEKRNSKGKELAGAASTLSEPGSRNWCVNSSLKVGQKLCHIYIDRKEEKVQDYGPQKNQNQERKNHTPRDSSLVAEGNAPSWQEFLLDEIEGREAILLDNYTLLLWNYKETKRRLSELEKKNQQHLEETKVVIRELRNANSMKYVEIQSLRDLLDPSDMPPTHSKMGLNGTKHPLDTEISVLDGTNLSHTSALENASPFEAKFRSDIDALVEENLQFLVRFSMACHHMQEFYSKYQELQKGLGNFEDKKTGEPDTAAEPDPAEKNLRELKTELDVWFEQNALLDQELQLKTRYLCKFQEDIAEALRASPETDGGKFTPYEAAKFQGEVLNMQQSSVKIERELQAALKRMRELEGKVNDGLQRLNESFDLSSRRSSLVEAESSSYNSQFKHFPTRTRVPLRNFLFGAKPKKKSIFACINPTLQKQFSDL</sequence>
<dbReference type="Proteomes" id="UP000006038">
    <property type="component" value="Chromosome 7"/>
</dbReference>
<dbReference type="PANTHER" id="PTHR31631:SF4">
    <property type="entry name" value="OS07G0695400 PROTEIN"/>
    <property type="match status" value="1"/>
</dbReference>
<name>J3MPG5_ORYBR</name>
<feature type="region of interest" description="Disordered" evidence="3">
    <location>
        <begin position="1084"/>
        <end position="1103"/>
    </location>
</feature>
<feature type="coiled-coil region" evidence="2">
    <location>
        <begin position="371"/>
        <end position="419"/>
    </location>
</feature>
<dbReference type="Pfam" id="PF25014">
    <property type="entry name" value="NET2A"/>
    <property type="match status" value="1"/>
</dbReference>
<dbReference type="AlphaFoldDB" id="J3MPG5"/>
<keyword evidence="1 2" id="KW-0175">Coiled coil</keyword>
<evidence type="ECO:0000256" key="1">
    <source>
        <dbReference type="ARBA" id="ARBA00023054"/>
    </source>
</evidence>
<reference evidence="5" key="1">
    <citation type="journal article" date="2013" name="Nat. Commun.">
        <title>Whole-genome sequencing of Oryza brachyantha reveals mechanisms underlying Oryza genome evolution.</title>
        <authorList>
            <person name="Chen J."/>
            <person name="Huang Q."/>
            <person name="Gao D."/>
            <person name="Wang J."/>
            <person name="Lang Y."/>
            <person name="Liu T."/>
            <person name="Li B."/>
            <person name="Bai Z."/>
            <person name="Luis Goicoechea J."/>
            <person name="Liang C."/>
            <person name="Chen C."/>
            <person name="Zhang W."/>
            <person name="Sun S."/>
            <person name="Liao Y."/>
            <person name="Zhang X."/>
            <person name="Yang L."/>
            <person name="Song C."/>
            <person name="Wang M."/>
            <person name="Shi J."/>
            <person name="Liu G."/>
            <person name="Liu J."/>
            <person name="Zhou H."/>
            <person name="Zhou W."/>
            <person name="Yu Q."/>
            <person name="An N."/>
            <person name="Chen Y."/>
            <person name="Cai Q."/>
            <person name="Wang B."/>
            <person name="Liu B."/>
            <person name="Min J."/>
            <person name="Huang Y."/>
            <person name="Wu H."/>
            <person name="Li Z."/>
            <person name="Zhang Y."/>
            <person name="Yin Y."/>
            <person name="Song W."/>
            <person name="Jiang J."/>
            <person name="Jackson S.A."/>
            <person name="Wing R.A."/>
            <person name="Wang J."/>
            <person name="Chen M."/>
        </authorList>
    </citation>
    <scope>NUCLEOTIDE SEQUENCE [LARGE SCALE GENOMIC DNA]</scope>
    <source>
        <strain evidence="5">cv. IRGC 101232</strain>
    </source>
</reference>
<evidence type="ECO:0000259" key="4">
    <source>
        <dbReference type="PROSITE" id="PS51774"/>
    </source>
</evidence>
<dbReference type="Pfam" id="PF07765">
    <property type="entry name" value="KIP1"/>
    <property type="match status" value="1"/>
</dbReference>
<feature type="coiled-coil region" evidence="2">
    <location>
        <begin position="948"/>
        <end position="975"/>
    </location>
</feature>
<dbReference type="InterPro" id="IPR011684">
    <property type="entry name" value="NAB"/>
</dbReference>
<dbReference type="HOGENOM" id="CLU_004324_0_0_1"/>
<protein>
    <recommendedName>
        <fullName evidence="4">NAB domain-containing protein</fullName>
    </recommendedName>
</protein>
<keyword evidence="6" id="KW-1185">Reference proteome</keyword>
<feature type="region of interest" description="Disordered" evidence="3">
    <location>
        <begin position="779"/>
        <end position="800"/>
    </location>
</feature>
<feature type="domain" description="NAB" evidence="4">
    <location>
        <begin position="49"/>
        <end position="131"/>
    </location>
</feature>
<dbReference type="eggNOG" id="ENOG502QQVH">
    <property type="taxonomic scope" value="Eukaryota"/>
</dbReference>
<feature type="region of interest" description="Disordered" evidence="3">
    <location>
        <begin position="889"/>
        <end position="915"/>
    </location>
</feature>
<dbReference type="EnsemblPlants" id="OB07G32970.1">
    <property type="protein sequence ID" value="OB07G32970.1"/>
    <property type="gene ID" value="OB07G32970"/>
</dbReference>
<dbReference type="OMA" id="RFSMACH"/>
<organism evidence="5">
    <name type="scientific">Oryza brachyantha</name>
    <name type="common">malo sina</name>
    <dbReference type="NCBI Taxonomy" id="4533"/>
    <lineage>
        <taxon>Eukaryota</taxon>
        <taxon>Viridiplantae</taxon>
        <taxon>Streptophyta</taxon>
        <taxon>Embryophyta</taxon>
        <taxon>Tracheophyta</taxon>
        <taxon>Spermatophyta</taxon>
        <taxon>Magnoliopsida</taxon>
        <taxon>Liliopsida</taxon>
        <taxon>Poales</taxon>
        <taxon>Poaceae</taxon>
        <taxon>BOP clade</taxon>
        <taxon>Oryzoideae</taxon>
        <taxon>Oryzeae</taxon>
        <taxon>Oryzinae</taxon>
        <taxon>Oryza</taxon>
    </lineage>
</organism>
<dbReference type="PROSITE" id="PS51774">
    <property type="entry name" value="NAB"/>
    <property type="match status" value="1"/>
</dbReference>
<dbReference type="STRING" id="4533.J3MPG5"/>
<feature type="region of interest" description="Disordered" evidence="3">
    <location>
        <begin position="818"/>
        <end position="860"/>
    </location>
</feature>
<feature type="compositionally biased region" description="Basic and acidic residues" evidence="3">
    <location>
        <begin position="900"/>
        <end position="909"/>
    </location>
</feature>
<dbReference type="InterPro" id="IPR056889">
    <property type="entry name" value="NET2A-D/KIP1-like_C"/>
</dbReference>